<dbReference type="SUPFAM" id="SSF51735">
    <property type="entry name" value="NAD(P)-binding Rossmann-fold domains"/>
    <property type="match status" value="1"/>
</dbReference>
<organism evidence="4 5">
    <name type="scientific">Elasticomyces elasticus</name>
    <dbReference type="NCBI Taxonomy" id="574655"/>
    <lineage>
        <taxon>Eukaryota</taxon>
        <taxon>Fungi</taxon>
        <taxon>Dikarya</taxon>
        <taxon>Ascomycota</taxon>
        <taxon>Pezizomycotina</taxon>
        <taxon>Dothideomycetes</taxon>
        <taxon>Dothideomycetidae</taxon>
        <taxon>Mycosphaerellales</taxon>
        <taxon>Teratosphaeriaceae</taxon>
        <taxon>Elasticomyces</taxon>
    </lineage>
</organism>
<evidence type="ECO:0000259" key="3">
    <source>
        <dbReference type="PROSITE" id="PS50075"/>
    </source>
</evidence>
<keyword evidence="2" id="KW-0597">Phosphoprotein</keyword>
<comment type="caution">
    <text evidence="4">The sequence shown here is derived from an EMBL/GenBank/DDBJ whole genome shotgun (WGS) entry which is preliminary data.</text>
</comment>
<dbReference type="InterPro" id="IPR051414">
    <property type="entry name" value="Adenylate-forming_Reductase"/>
</dbReference>
<dbReference type="SUPFAM" id="SSF47336">
    <property type="entry name" value="ACP-like"/>
    <property type="match status" value="1"/>
</dbReference>
<dbReference type="Pfam" id="PF00550">
    <property type="entry name" value="PP-binding"/>
    <property type="match status" value="1"/>
</dbReference>
<dbReference type="Gene3D" id="3.40.50.12780">
    <property type="entry name" value="N-terminal domain of ligase-like"/>
    <property type="match status" value="1"/>
</dbReference>
<dbReference type="InterPro" id="IPR000873">
    <property type="entry name" value="AMP-dep_synth/lig_dom"/>
</dbReference>
<dbReference type="PROSITE" id="PS00455">
    <property type="entry name" value="AMP_BINDING"/>
    <property type="match status" value="1"/>
</dbReference>
<dbReference type="InterPro" id="IPR020806">
    <property type="entry name" value="PKS_PP-bd"/>
</dbReference>
<dbReference type="InterPro" id="IPR009081">
    <property type="entry name" value="PP-bd_ACP"/>
</dbReference>
<dbReference type="InterPro" id="IPR020845">
    <property type="entry name" value="AMP-binding_CS"/>
</dbReference>
<dbReference type="Proteomes" id="UP001310594">
    <property type="component" value="Unassembled WGS sequence"/>
</dbReference>
<dbReference type="GO" id="GO:0031177">
    <property type="term" value="F:phosphopantetheine binding"/>
    <property type="evidence" value="ECO:0007669"/>
    <property type="project" value="InterPro"/>
</dbReference>
<evidence type="ECO:0000313" key="5">
    <source>
        <dbReference type="Proteomes" id="UP001310594"/>
    </source>
</evidence>
<proteinExistence type="predicted"/>
<sequence length="1093" mass="120085">MAPAAIVDLVDDEETEHLEHCEVLPAKKSSTRLKELWYEHGHPWSEKYDNPTLTTVTSLLGYNARTRPDDIGFVHPEGTSFVPVSWREFETIVHTLASSYSHLFRTQIDAGNATGHQPTIALLGSGHTYQYFATQLALLHLGLRVLLLGPSNADVARDHLLTTCDAVGVVLQAELAGLQQTHLPVITMLPLPSSFTAMPMHDIDGFRSSDPWNSHSLIIHSSGTTGLPKPIFHSHRSMMLIARMYRVLPEFAINNWYLLFPLFHIAGVSIALSGLPTGLTLTFPPTNWPPAPSAILNAWGDLEVMGRPAECVHCAPSVIEDLHEFLSHNGGDFSPLTKLKVLQPGGAALSPLLLKKLVAVGCNVKTTYGSTEIGPPLRTIPHVSAVDPRRLCAVAKADNHPQTRDNVHCYRVRNMYPKSPYLEMQAQGESLFELLVYKGFPLAAELWLTEDSPNPYRTNDLFLEQPPGSGLFVLQGRKDDLLVHSNGEKTNALALQMALDSCSFISKSAVVGTGRAATAAIVEVIGNASEGEILDTIEQICSGFPTHSRLSRSMVHILKEGRTLPVTPKGSVRRKEVEKLYGAEIDEMYRKLECGDQVLPSDPDENNLSDQAFVLQSVQGVLGRNDISLNANFYRVGLDSQKALRLRSTLMKRFGRFPIHLVFESPNVADLVQSLRAAPPTAGKDSARLRRQQWMRDATTTYCAQIGQLPSQFSTQQDQNGSGEVVYLTGATGALGNALIEAFVANPKIQKVYCAIRGGRDRLMRTMLDRGYSDVVARSSKLEAVPYRMSDPHLGLDEDTYTQLAGEVTIIIGNAWRLDFNVPVNEFEHDCLQGTMHLMRFATTSRSKTFAFSSSVATHLGPGAAGQTIPEDEAADDVTLALDSGYAQSKFVTERILQAYARHTKLPVKVFRIGQLCGDSRTGAWNRTEMFPIMLATGLKYLKAMPLLEGELVDWLPVEVCACSIDTLLTQPGNTSDALTEAKSDIHNLVNPNAIKWSRFLDVLEEASGVTFARVSMVKWVSMLQEVSSSDDQTPGAKLIGFFEDMAKESVAARPVFSTAKTVGEVPALAATSEMSASLLQVYLERWRSQDFL</sequence>
<reference evidence="4" key="1">
    <citation type="submission" date="2023-08" db="EMBL/GenBank/DDBJ databases">
        <title>Black Yeasts Isolated from many extreme environments.</title>
        <authorList>
            <person name="Coleine C."/>
            <person name="Stajich J.E."/>
            <person name="Selbmann L."/>
        </authorList>
    </citation>
    <scope>NUCLEOTIDE SEQUENCE</scope>
    <source>
        <strain evidence="4">CCFEE 5810</strain>
    </source>
</reference>
<dbReference type="PROSITE" id="PS50075">
    <property type="entry name" value="CARRIER"/>
    <property type="match status" value="1"/>
</dbReference>
<dbReference type="Pfam" id="PF23562">
    <property type="entry name" value="AMP-binding_C_3"/>
    <property type="match status" value="1"/>
</dbReference>
<dbReference type="EMBL" id="JAVRQU010000020">
    <property type="protein sequence ID" value="KAK5692103.1"/>
    <property type="molecule type" value="Genomic_DNA"/>
</dbReference>
<evidence type="ECO:0000256" key="2">
    <source>
        <dbReference type="ARBA" id="ARBA00022553"/>
    </source>
</evidence>
<dbReference type="Gene3D" id="1.10.1200.10">
    <property type="entry name" value="ACP-like"/>
    <property type="match status" value="1"/>
</dbReference>
<dbReference type="InterPro" id="IPR013120">
    <property type="entry name" value="FAR_NAD-bd"/>
</dbReference>
<dbReference type="InterPro" id="IPR036291">
    <property type="entry name" value="NAD(P)-bd_dom_sf"/>
</dbReference>
<feature type="domain" description="Carrier" evidence="3">
    <location>
        <begin position="605"/>
        <end position="679"/>
    </location>
</feature>
<dbReference type="PANTHER" id="PTHR43439">
    <property type="entry name" value="PHENYLACETATE-COENZYME A LIGASE"/>
    <property type="match status" value="1"/>
</dbReference>
<dbReference type="Pfam" id="PF07993">
    <property type="entry name" value="NAD_binding_4"/>
    <property type="match status" value="1"/>
</dbReference>
<name>A0AAN7VXG5_9PEZI</name>
<dbReference type="PANTHER" id="PTHR43439:SF2">
    <property type="entry name" value="ENZYME, PUTATIVE (JCVI)-RELATED"/>
    <property type="match status" value="1"/>
</dbReference>
<keyword evidence="1" id="KW-0596">Phosphopantetheine</keyword>
<dbReference type="SUPFAM" id="SSF56801">
    <property type="entry name" value="Acetyl-CoA synthetase-like"/>
    <property type="match status" value="1"/>
</dbReference>
<dbReference type="InterPro" id="IPR036736">
    <property type="entry name" value="ACP-like_sf"/>
</dbReference>
<dbReference type="InterPro" id="IPR042099">
    <property type="entry name" value="ANL_N_sf"/>
</dbReference>
<dbReference type="SMART" id="SM00823">
    <property type="entry name" value="PKS_PP"/>
    <property type="match status" value="1"/>
</dbReference>
<dbReference type="AlphaFoldDB" id="A0AAN7VXG5"/>
<protein>
    <submittedName>
        <fullName evidence="4">NRPS-like protein biosynthetic cluster</fullName>
    </submittedName>
</protein>
<evidence type="ECO:0000256" key="1">
    <source>
        <dbReference type="ARBA" id="ARBA00022450"/>
    </source>
</evidence>
<dbReference type="Gene3D" id="3.40.50.720">
    <property type="entry name" value="NAD(P)-binding Rossmann-like Domain"/>
    <property type="match status" value="1"/>
</dbReference>
<gene>
    <name evidence="4" type="ORF">LTR97_011277</name>
</gene>
<accession>A0AAN7VXG5</accession>
<dbReference type="Pfam" id="PF00501">
    <property type="entry name" value="AMP-binding"/>
    <property type="match status" value="1"/>
</dbReference>
<evidence type="ECO:0000313" key="4">
    <source>
        <dbReference type="EMBL" id="KAK5692103.1"/>
    </source>
</evidence>